<dbReference type="Pfam" id="PF03143">
    <property type="entry name" value="GTP_EFTU_D3"/>
    <property type="match status" value="1"/>
</dbReference>
<dbReference type="Pfam" id="PF03144">
    <property type="entry name" value="GTP_EFTU_D2"/>
    <property type="match status" value="1"/>
</dbReference>
<dbReference type="SUPFAM" id="SSF50465">
    <property type="entry name" value="EF-Tu/eEF-1alpha/eIF2-gamma C-terminal domain"/>
    <property type="match status" value="1"/>
</dbReference>
<keyword evidence="4" id="KW-0342">GTP-binding</keyword>
<evidence type="ECO:0000259" key="5">
    <source>
        <dbReference type="Pfam" id="PF03143"/>
    </source>
</evidence>
<keyword evidence="3" id="KW-0648">Protein biosynthesis</keyword>
<evidence type="ECO:0000256" key="4">
    <source>
        <dbReference type="ARBA" id="ARBA00023134"/>
    </source>
</evidence>
<evidence type="ECO:0000313" key="8">
    <source>
        <dbReference type="Proteomes" id="UP001553148"/>
    </source>
</evidence>
<feature type="domain" description="Translation elongation factor EFTu/EF1A C-terminal" evidence="5">
    <location>
        <begin position="100"/>
        <end position="190"/>
    </location>
</feature>
<evidence type="ECO:0000256" key="1">
    <source>
        <dbReference type="ARBA" id="ARBA00022741"/>
    </source>
</evidence>
<dbReference type="InterPro" id="IPR004161">
    <property type="entry name" value="EFTu-like_2"/>
</dbReference>
<dbReference type="InterPro" id="IPR009000">
    <property type="entry name" value="Transl_B-barrel_sf"/>
</dbReference>
<feature type="domain" description="Translation elongation factor EFTu-like" evidence="6">
    <location>
        <begin position="31"/>
        <end position="94"/>
    </location>
</feature>
<dbReference type="InterPro" id="IPR009001">
    <property type="entry name" value="Transl_elong_EF1A/Init_IF2_C"/>
</dbReference>
<dbReference type="InterPro" id="IPR050055">
    <property type="entry name" value="EF-Tu_GTPase"/>
</dbReference>
<keyword evidence="2" id="KW-0251">Elongation factor</keyword>
<proteinExistence type="predicted"/>
<evidence type="ECO:0000256" key="3">
    <source>
        <dbReference type="ARBA" id="ARBA00022917"/>
    </source>
</evidence>
<sequence>MGEQQVTEGAAPFLMAVGDVFPLRQGRLVMAAGRIERGAVRTGDAVEIVGSGAGGTAIVTGIDAHGARVPEARAGRTVGLLLPGATAVRRGHVLAAPGTIGACAEFTAEIDLLSEDEGGADVRSGETLVLHVRTDVVPGTVHLLSGPDVLPPLHRATVRIALGHPAPLEPGHRFAFRHHGRAAGTGTVLRLGS</sequence>
<dbReference type="EMBL" id="JBFAUJ010000008">
    <property type="protein sequence ID" value="MEV8461903.1"/>
    <property type="molecule type" value="Genomic_DNA"/>
</dbReference>
<dbReference type="Proteomes" id="UP001553148">
    <property type="component" value="Unassembled WGS sequence"/>
</dbReference>
<protein>
    <submittedName>
        <fullName evidence="7">EF-Tu/IF-2/RF-3 family GTPase</fullName>
    </submittedName>
</protein>
<dbReference type="RefSeq" id="WP_162655620.1">
    <property type="nucleotide sequence ID" value="NZ_JBFAUJ010000008.1"/>
</dbReference>
<name>A0ABV3KRH5_STRGS</name>
<dbReference type="PANTHER" id="PTHR43721">
    <property type="entry name" value="ELONGATION FACTOR TU-RELATED"/>
    <property type="match status" value="1"/>
</dbReference>
<dbReference type="PANTHER" id="PTHR43721:SF22">
    <property type="entry name" value="ELONGATION FACTOR TU, MITOCHONDRIAL"/>
    <property type="match status" value="1"/>
</dbReference>
<keyword evidence="8" id="KW-1185">Reference proteome</keyword>
<gene>
    <name evidence="7" type="ORF">AB0470_20395</name>
</gene>
<dbReference type="InterPro" id="IPR004160">
    <property type="entry name" value="Transl_elong_EFTu/EF1A_C"/>
</dbReference>
<organism evidence="7 8">
    <name type="scientific">Streptomyces griseosporeus</name>
    <dbReference type="NCBI Taxonomy" id="1910"/>
    <lineage>
        <taxon>Bacteria</taxon>
        <taxon>Bacillati</taxon>
        <taxon>Actinomycetota</taxon>
        <taxon>Actinomycetes</taxon>
        <taxon>Kitasatosporales</taxon>
        <taxon>Streptomycetaceae</taxon>
        <taxon>Streptomyces</taxon>
    </lineage>
</organism>
<dbReference type="SUPFAM" id="SSF50447">
    <property type="entry name" value="Translation proteins"/>
    <property type="match status" value="1"/>
</dbReference>
<dbReference type="Gene3D" id="2.40.30.10">
    <property type="entry name" value="Translation factors"/>
    <property type="match status" value="2"/>
</dbReference>
<evidence type="ECO:0000313" key="7">
    <source>
        <dbReference type="EMBL" id="MEV8461903.1"/>
    </source>
</evidence>
<evidence type="ECO:0000256" key="2">
    <source>
        <dbReference type="ARBA" id="ARBA00022768"/>
    </source>
</evidence>
<reference evidence="7 8" key="1">
    <citation type="submission" date="2024-06" db="EMBL/GenBank/DDBJ databases">
        <title>The Natural Products Discovery Center: Release of the First 8490 Sequenced Strains for Exploring Actinobacteria Biosynthetic Diversity.</title>
        <authorList>
            <person name="Kalkreuter E."/>
            <person name="Kautsar S.A."/>
            <person name="Yang D."/>
            <person name="Bader C.D."/>
            <person name="Teijaro C.N."/>
            <person name="Fluegel L."/>
            <person name="Davis C.M."/>
            <person name="Simpson J.R."/>
            <person name="Lauterbach L."/>
            <person name="Steele A.D."/>
            <person name="Gui C."/>
            <person name="Meng S."/>
            <person name="Li G."/>
            <person name="Viehrig K."/>
            <person name="Ye F."/>
            <person name="Su P."/>
            <person name="Kiefer A.F."/>
            <person name="Nichols A."/>
            <person name="Cepeda A.J."/>
            <person name="Yan W."/>
            <person name="Fan B."/>
            <person name="Jiang Y."/>
            <person name="Adhikari A."/>
            <person name="Zheng C.-J."/>
            <person name="Schuster L."/>
            <person name="Cowan T.M."/>
            <person name="Smanski M.J."/>
            <person name="Chevrette M.G."/>
            <person name="De Carvalho L.P.S."/>
            <person name="Shen B."/>
        </authorList>
    </citation>
    <scope>NUCLEOTIDE SEQUENCE [LARGE SCALE GENOMIC DNA]</scope>
    <source>
        <strain evidence="7 8">NPDC052360</strain>
    </source>
</reference>
<comment type="caution">
    <text evidence="7">The sequence shown here is derived from an EMBL/GenBank/DDBJ whole genome shotgun (WGS) entry which is preliminary data.</text>
</comment>
<keyword evidence="1" id="KW-0547">Nucleotide-binding</keyword>
<accession>A0ABV3KRH5</accession>
<evidence type="ECO:0000259" key="6">
    <source>
        <dbReference type="Pfam" id="PF03144"/>
    </source>
</evidence>